<reference evidence="1" key="1">
    <citation type="journal article" date="2019" name="Sci. Rep.">
        <title>Draft genome of Tanacetum cinerariifolium, the natural source of mosquito coil.</title>
        <authorList>
            <person name="Yamashiro T."/>
            <person name="Shiraishi A."/>
            <person name="Satake H."/>
            <person name="Nakayama K."/>
        </authorList>
    </citation>
    <scope>NUCLEOTIDE SEQUENCE</scope>
</reference>
<proteinExistence type="predicted"/>
<gene>
    <name evidence="1" type="ORF">Tci_641573</name>
</gene>
<organism evidence="1">
    <name type="scientific">Tanacetum cinerariifolium</name>
    <name type="common">Dalmatian daisy</name>
    <name type="synonym">Chrysanthemum cinerariifolium</name>
    <dbReference type="NCBI Taxonomy" id="118510"/>
    <lineage>
        <taxon>Eukaryota</taxon>
        <taxon>Viridiplantae</taxon>
        <taxon>Streptophyta</taxon>
        <taxon>Embryophyta</taxon>
        <taxon>Tracheophyta</taxon>
        <taxon>Spermatophyta</taxon>
        <taxon>Magnoliopsida</taxon>
        <taxon>eudicotyledons</taxon>
        <taxon>Gunneridae</taxon>
        <taxon>Pentapetalae</taxon>
        <taxon>asterids</taxon>
        <taxon>campanulids</taxon>
        <taxon>Asterales</taxon>
        <taxon>Asteraceae</taxon>
        <taxon>Asteroideae</taxon>
        <taxon>Anthemideae</taxon>
        <taxon>Anthemidinae</taxon>
        <taxon>Tanacetum</taxon>
    </lineage>
</organism>
<evidence type="ECO:0000313" key="1">
    <source>
        <dbReference type="EMBL" id="GFA69601.1"/>
    </source>
</evidence>
<protein>
    <submittedName>
        <fullName evidence="1">Uncharacterized protein</fullName>
    </submittedName>
</protein>
<comment type="caution">
    <text evidence="1">The sequence shown here is derived from an EMBL/GenBank/DDBJ whole genome shotgun (WGS) entry which is preliminary data.</text>
</comment>
<accession>A0A699K0Y9</accession>
<dbReference type="EMBL" id="BKCJ010470614">
    <property type="protein sequence ID" value="GFA69601.1"/>
    <property type="molecule type" value="Genomic_DNA"/>
</dbReference>
<dbReference type="AlphaFoldDB" id="A0A699K0Y9"/>
<name>A0A699K0Y9_TANCI</name>
<sequence length="83" mass="9936">MPTTWTGHRYPDPEHMLLCLGSGVNYKPVRAYKFYRIVIGEFDEIDEEESLEQALKQLSITKSDIISDDLEYWQQYYTWKIKN</sequence>
<feature type="non-terminal residue" evidence="1">
    <location>
        <position position="83"/>
    </location>
</feature>